<evidence type="ECO:0000256" key="5">
    <source>
        <dbReference type="PROSITE-ProRule" id="PRU00169"/>
    </source>
</evidence>
<protein>
    <recommendedName>
        <fullName evidence="2">histidine kinase</fullName>
        <ecNumber evidence="2">2.7.13.3</ecNumber>
    </recommendedName>
</protein>
<name>A0A916RIZ4_9HYPH</name>
<reference evidence="10" key="1">
    <citation type="journal article" date="2014" name="Int. J. Syst. Evol. Microbiol.">
        <title>Complete genome sequence of Corynebacterium casei LMG S-19264T (=DSM 44701T), isolated from a smear-ripened cheese.</title>
        <authorList>
            <consortium name="US DOE Joint Genome Institute (JGI-PGF)"/>
            <person name="Walter F."/>
            <person name="Albersmeier A."/>
            <person name="Kalinowski J."/>
            <person name="Ruckert C."/>
        </authorList>
    </citation>
    <scope>NUCLEOTIDE SEQUENCE</scope>
    <source>
        <strain evidence="10">CGMCC 1.15320</strain>
    </source>
</reference>
<dbReference type="CDD" id="cd17546">
    <property type="entry name" value="REC_hyHK_CKI1_RcsC-like"/>
    <property type="match status" value="1"/>
</dbReference>
<dbReference type="Pfam" id="PF00072">
    <property type="entry name" value="Response_reg"/>
    <property type="match status" value="1"/>
</dbReference>
<dbReference type="Gene3D" id="3.30.450.20">
    <property type="entry name" value="PAS domain"/>
    <property type="match status" value="1"/>
</dbReference>
<dbReference type="PANTHER" id="PTHR45339">
    <property type="entry name" value="HYBRID SIGNAL TRANSDUCTION HISTIDINE KINASE J"/>
    <property type="match status" value="1"/>
</dbReference>
<dbReference type="SUPFAM" id="SSF55874">
    <property type="entry name" value="ATPase domain of HSP90 chaperone/DNA topoisomerase II/histidine kinase"/>
    <property type="match status" value="1"/>
</dbReference>
<evidence type="ECO:0000256" key="3">
    <source>
        <dbReference type="ARBA" id="ARBA00022553"/>
    </source>
</evidence>
<dbReference type="SUPFAM" id="SSF52172">
    <property type="entry name" value="CheY-like"/>
    <property type="match status" value="1"/>
</dbReference>
<keyword evidence="10" id="KW-0808">Transferase</keyword>
<dbReference type="CDD" id="cd00082">
    <property type="entry name" value="HisKA"/>
    <property type="match status" value="1"/>
</dbReference>
<dbReference type="CDD" id="cd00130">
    <property type="entry name" value="PAS"/>
    <property type="match status" value="1"/>
</dbReference>
<proteinExistence type="predicted"/>
<dbReference type="InterPro" id="IPR001789">
    <property type="entry name" value="Sig_transdc_resp-reg_receiver"/>
</dbReference>
<dbReference type="InterPro" id="IPR036890">
    <property type="entry name" value="HATPase_C_sf"/>
</dbReference>
<dbReference type="CDD" id="cd16922">
    <property type="entry name" value="HATPase_EvgS-ArcB-TorS-like"/>
    <property type="match status" value="1"/>
</dbReference>
<dbReference type="InterPro" id="IPR003594">
    <property type="entry name" value="HATPase_dom"/>
</dbReference>
<keyword evidence="11" id="KW-1185">Reference proteome</keyword>
<dbReference type="Gene3D" id="3.40.50.2300">
    <property type="match status" value="1"/>
</dbReference>
<evidence type="ECO:0000256" key="6">
    <source>
        <dbReference type="SAM" id="Coils"/>
    </source>
</evidence>
<dbReference type="PROSITE" id="PS50109">
    <property type="entry name" value="HIS_KIN"/>
    <property type="match status" value="1"/>
</dbReference>
<evidence type="ECO:0000256" key="4">
    <source>
        <dbReference type="ARBA" id="ARBA00023012"/>
    </source>
</evidence>
<keyword evidence="4" id="KW-0902">Two-component regulatory system</keyword>
<evidence type="ECO:0000259" key="8">
    <source>
        <dbReference type="PROSITE" id="PS50110"/>
    </source>
</evidence>
<dbReference type="Pfam" id="PF00512">
    <property type="entry name" value="HisKA"/>
    <property type="match status" value="1"/>
</dbReference>
<dbReference type="InterPro" id="IPR035965">
    <property type="entry name" value="PAS-like_dom_sf"/>
</dbReference>
<accession>A0A916RIZ4</accession>
<dbReference type="SMART" id="SM00388">
    <property type="entry name" value="HisKA"/>
    <property type="match status" value="1"/>
</dbReference>
<evidence type="ECO:0000256" key="2">
    <source>
        <dbReference type="ARBA" id="ARBA00012438"/>
    </source>
</evidence>
<comment type="catalytic activity">
    <reaction evidence="1">
        <text>ATP + protein L-histidine = ADP + protein N-phospho-L-histidine.</text>
        <dbReference type="EC" id="2.7.13.3"/>
    </reaction>
</comment>
<dbReference type="SMART" id="SM00448">
    <property type="entry name" value="REC"/>
    <property type="match status" value="1"/>
</dbReference>
<feature type="domain" description="Response regulatory" evidence="8">
    <location>
        <begin position="499"/>
        <end position="620"/>
    </location>
</feature>
<evidence type="ECO:0000313" key="10">
    <source>
        <dbReference type="EMBL" id="GGA58391.1"/>
    </source>
</evidence>
<feature type="coiled-coil region" evidence="6">
    <location>
        <begin position="100"/>
        <end position="127"/>
    </location>
</feature>
<dbReference type="PANTHER" id="PTHR45339:SF5">
    <property type="entry name" value="HISTIDINE KINASE"/>
    <property type="match status" value="1"/>
</dbReference>
<evidence type="ECO:0000259" key="9">
    <source>
        <dbReference type="PROSITE" id="PS50112"/>
    </source>
</evidence>
<evidence type="ECO:0000256" key="1">
    <source>
        <dbReference type="ARBA" id="ARBA00000085"/>
    </source>
</evidence>
<dbReference type="GO" id="GO:0000155">
    <property type="term" value="F:phosphorelay sensor kinase activity"/>
    <property type="evidence" value="ECO:0007669"/>
    <property type="project" value="InterPro"/>
</dbReference>
<evidence type="ECO:0000259" key="7">
    <source>
        <dbReference type="PROSITE" id="PS50109"/>
    </source>
</evidence>
<keyword evidence="6" id="KW-0175">Coiled coil</keyword>
<dbReference type="RefSeq" id="WP_188719852.1">
    <property type="nucleotide sequence ID" value="NZ_BMIF01000002.1"/>
</dbReference>
<dbReference type="Pfam" id="PF02518">
    <property type="entry name" value="HATPase_c"/>
    <property type="match status" value="1"/>
</dbReference>
<keyword evidence="10" id="KW-0418">Kinase</keyword>
<dbReference type="InterPro" id="IPR004358">
    <property type="entry name" value="Sig_transdc_His_kin-like_C"/>
</dbReference>
<feature type="domain" description="Histidine kinase" evidence="7">
    <location>
        <begin position="127"/>
        <end position="344"/>
    </location>
</feature>
<dbReference type="SMART" id="SM00387">
    <property type="entry name" value="HATPase_c"/>
    <property type="match status" value="1"/>
</dbReference>
<dbReference type="PROSITE" id="PS50110">
    <property type="entry name" value="RESPONSE_REGULATORY"/>
    <property type="match status" value="1"/>
</dbReference>
<dbReference type="InterPro" id="IPR000014">
    <property type="entry name" value="PAS"/>
</dbReference>
<dbReference type="EMBL" id="BMIF01000002">
    <property type="protein sequence ID" value="GGA58391.1"/>
    <property type="molecule type" value="Genomic_DNA"/>
</dbReference>
<sequence>MLETLADVVIEYDDEGRILWCNQQLCTLMECEASELIGKVLPELGIDIPPPSTLHRNGNRTESVVHTAQGLRWFIWSDVNHTGDDGLIRHFAVARDITAVREREAALIQARERAEQASLEKSRLLATVSHEIRTPMSGVIGMAGLLSFTPLTPEQQTYIQAINTSAESLIKLVNELLDFSRIEAGRLLLEPQRVNIRELIEGVVELLAVNAFEKDLGIGAHISPEVPDTFMVDPGRLRQILLNLVGNAIKMTDEGGVLVTAGCHKADEIVFTVEDTGPGMDQSTVSRLFREFEQSEDRSKRPEDGTGLGLAITRRLVVAMGGQVSVATAPGQGAIFTVQLPISDAEPSNEIPGTFDGLRVAILSPRNIEARALAMFVEARGGAARILESEAAAEAMLQEGRREFDVLVADASLEAQGEQMLRRLSSSGLKVRRALTLISPTDRARLPRLRANGYDAFIARPPRGRTVIRLLSGDLPTSPMQPTVDRTALRTLATGHQLNVLLAEDNKINALLTEKALRNAGCSVTTVTNGTGALEAFGMFTSVHDLMIVDLNLPDMSGLEVIERIRAQEQAQSGRRVPILVLSADGQESTREQALRCGATEFLQKPLDPALLLSLIAKFSEF</sequence>
<gene>
    <name evidence="10" type="ORF">GCM10011385_10020</name>
</gene>
<evidence type="ECO:0000313" key="11">
    <source>
        <dbReference type="Proteomes" id="UP000636264"/>
    </source>
</evidence>
<dbReference type="Proteomes" id="UP000636264">
    <property type="component" value="Unassembled WGS sequence"/>
</dbReference>
<dbReference type="PROSITE" id="PS50112">
    <property type="entry name" value="PAS"/>
    <property type="match status" value="1"/>
</dbReference>
<feature type="domain" description="PAS" evidence="9">
    <location>
        <begin position="1"/>
        <end position="39"/>
    </location>
</feature>
<dbReference type="Gene3D" id="3.30.565.10">
    <property type="entry name" value="Histidine kinase-like ATPase, C-terminal domain"/>
    <property type="match status" value="1"/>
</dbReference>
<dbReference type="InterPro" id="IPR036097">
    <property type="entry name" value="HisK_dim/P_sf"/>
</dbReference>
<feature type="modified residue" description="4-aspartylphosphate" evidence="5">
    <location>
        <position position="550"/>
    </location>
</feature>
<dbReference type="AlphaFoldDB" id="A0A916RIZ4"/>
<organism evidence="10 11">
    <name type="scientific">Nitratireductor aestuarii</name>
    <dbReference type="NCBI Taxonomy" id="1735103"/>
    <lineage>
        <taxon>Bacteria</taxon>
        <taxon>Pseudomonadati</taxon>
        <taxon>Pseudomonadota</taxon>
        <taxon>Alphaproteobacteria</taxon>
        <taxon>Hyphomicrobiales</taxon>
        <taxon>Phyllobacteriaceae</taxon>
        <taxon>Nitratireductor</taxon>
    </lineage>
</organism>
<reference evidence="10" key="2">
    <citation type="submission" date="2020-09" db="EMBL/GenBank/DDBJ databases">
        <authorList>
            <person name="Sun Q."/>
            <person name="Zhou Y."/>
        </authorList>
    </citation>
    <scope>NUCLEOTIDE SEQUENCE</scope>
    <source>
        <strain evidence="10">CGMCC 1.15320</strain>
    </source>
</reference>
<dbReference type="Gene3D" id="1.10.287.130">
    <property type="match status" value="1"/>
</dbReference>
<dbReference type="SUPFAM" id="SSF55785">
    <property type="entry name" value="PYP-like sensor domain (PAS domain)"/>
    <property type="match status" value="1"/>
</dbReference>
<keyword evidence="3 5" id="KW-0597">Phosphoprotein</keyword>
<dbReference type="InterPro" id="IPR005467">
    <property type="entry name" value="His_kinase_dom"/>
</dbReference>
<dbReference type="InterPro" id="IPR011006">
    <property type="entry name" value="CheY-like_superfamily"/>
</dbReference>
<dbReference type="PRINTS" id="PR00344">
    <property type="entry name" value="BCTRLSENSOR"/>
</dbReference>
<dbReference type="FunFam" id="3.30.565.10:FF:000010">
    <property type="entry name" value="Sensor histidine kinase RcsC"/>
    <property type="match status" value="1"/>
</dbReference>
<comment type="caution">
    <text evidence="10">The sequence shown here is derived from an EMBL/GenBank/DDBJ whole genome shotgun (WGS) entry which is preliminary data.</text>
</comment>
<dbReference type="SUPFAM" id="SSF47384">
    <property type="entry name" value="Homodimeric domain of signal transducing histidine kinase"/>
    <property type="match status" value="1"/>
</dbReference>
<dbReference type="EC" id="2.7.13.3" evidence="2"/>
<dbReference type="InterPro" id="IPR003661">
    <property type="entry name" value="HisK_dim/P_dom"/>
</dbReference>